<evidence type="ECO:0000313" key="3">
    <source>
        <dbReference type="Proteomes" id="UP000095209"/>
    </source>
</evidence>
<dbReference type="AlphaFoldDB" id="A0A1E5LCE3"/>
<dbReference type="OrthoDB" id="8230517at2"/>
<protein>
    <recommendedName>
        <fullName evidence="4">DUF2812 domain-containing protein</fullName>
    </recommendedName>
</protein>
<dbReference type="RefSeq" id="WP_069718215.1">
    <property type="nucleotide sequence ID" value="NZ_MJEH01000045.1"/>
</dbReference>
<gene>
    <name evidence="2" type="ORF">BFG57_17695</name>
</gene>
<reference evidence="2 3" key="1">
    <citation type="submission" date="2016-08" db="EMBL/GenBank/DDBJ databases">
        <title>Genome of Bacillus solimangrovi GH2-4.</title>
        <authorList>
            <person name="Lim S."/>
            <person name="Kim B.-C."/>
        </authorList>
    </citation>
    <scope>NUCLEOTIDE SEQUENCE [LARGE SCALE GENOMIC DNA]</scope>
    <source>
        <strain evidence="2 3">GH2-4</strain>
    </source>
</reference>
<dbReference type="EMBL" id="MJEH01000045">
    <property type="protein sequence ID" value="OEH91760.1"/>
    <property type="molecule type" value="Genomic_DNA"/>
</dbReference>
<evidence type="ECO:0000256" key="1">
    <source>
        <dbReference type="SAM" id="Phobius"/>
    </source>
</evidence>
<keyword evidence="1" id="KW-0472">Membrane</keyword>
<dbReference type="Pfam" id="PF11193">
    <property type="entry name" value="DUF2812"/>
    <property type="match status" value="1"/>
</dbReference>
<evidence type="ECO:0000313" key="2">
    <source>
        <dbReference type="EMBL" id="OEH91760.1"/>
    </source>
</evidence>
<keyword evidence="1" id="KW-0812">Transmembrane</keyword>
<evidence type="ECO:0008006" key="4">
    <source>
        <dbReference type="Google" id="ProtNLM"/>
    </source>
</evidence>
<accession>A0A1E5LCE3</accession>
<feature type="transmembrane region" description="Helical" evidence="1">
    <location>
        <begin position="117"/>
        <end position="141"/>
    </location>
</feature>
<comment type="caution">
    <text evidence="2">The sequence shown here is derived from an EMBL/GenBank/DDBJ whole genome shotgun (WGS) entry which is preliminary data.</text>
</comment>
<feature type="transmembrane region" description="Helical" evidence="1">
    <location>
        <begin position="200"/>
        <end position="226"/>
    </location>
</feature>
<dbReference type="Proteomes" id="UP000095209">
    <property type="component" value="Unassembled WGS sequence"/>
</dbReference>
<organism evidence="2 3">
    <name type="scientific">Bacillus solimangrovi</name>
    <dbReference type="NCBI Taxonomy" id="1305675"/>
    <lineage>
        <taxon>Bacteria</taxon>
        <taxon>Bacillati</taxon>
        <taxon>Bacillota</taxon>
        <taxon>Bacilli</taxon>
        <taxon>Bacillales</taxon>
        <taxon>Bacillaceae</taxon>
        <taxon>Bacillus</taxon>
    </lineage>
</organism>
<proteinExistence type="predicted"/>
<name>A0A1E5LCE3_9BACI</name>
<keyword evidence="1" id="KW-1133">Transmembrane helix</keyword>
<sequence length="401" mass="47602">MSKTILRLRFREYWRIGEQESWLADMAENGLHLNKMGSIFAHFDKAEPKQMRYRLEVAINEEITPEELEGHKERGWDYVTTYNYLHIFSSPVERHAPELHTDLFEQSQTFEKLSKKLVMYIYFEVAALIIMIGILYVKWFLRETPLLSFINGEVLFFEEISFIYIVYSIHNSFKAFIAIRTLREDLIGGRQIDHHAPWKGYYFINTSFTLLHKAVVGLLFIFPFALIEIGYTKTFPEESINLPIVRLADVEQAPDLIRFESDIKGNYDWDNNYSYSWSPFAPVQYDTEEHGFIPGERWDDGYYPRIFTYMYKLKESTMADDLVYELITRYRDEAHDDELVEINHPQFDLLIVYEKENRKRVFASLGKAVMYVSYSGDADVKILIENIADKMHLFQKYQKIE</sequence>
<dbReference type="InterPro" id="IPR021359">
    <property type="entry name" value="DUF2812"/>
</dbReference>
<keyword evidence="3" id="KW-1185">Reference proteome</keyword>
<feature type="transmembrane region" description="Helical" evidence="1">
    <location>
        <begin position="161"/>
        <end position="179"/>
    </location>
</feature>
<dbReference type="STRING" id="1305675.BFG57_17695"/>